<feature type="domain" description="Apple" evidence="2">
    <location>
        <begin position="82"/>
        <end position="127"/>
    </location>
</feature>
<organism evidence="3">
    <name type="scientific">Arabidopsis thaliana</name>
    <name type="common">Mouse-ear cress</name>
    <dbReference type="NCBI Taxonomy" id="3702"/>
    <lineage>
        <taxon>Eukaryota</taxon>
        <taxon>Viridiplantae</taxon>
        <taxon>Streptophyta</taxon>
        <taxon>Embryophyta</taxon>
        <taxon>Tracheophyta</taxon>
        <taxon>Spermatophyta</taxon>
        <taxon>Magnoliopsida</taxon>
        <taxon>eudicotyledons</taxon>
        <taxon>Gunneridae</taxon>
        <taxon>Pentapetalae</taxon>
        <taxon>rosids</taxon>
        <taxon>malvids</taxon>
        <taxon>Brassicales</taxon>
        <taxon>Brassicaceae</taxon>
        <taxon>Camelineae</taxon>
        <taxon>Arabidopsis</taxon>
    </lineage>
</organism>
<evidence type="ECO:0000259" key="2">
    <source>
        <dbReference type="Pfam" id="PF08276"/>
    </source>
</evidence>
<dbReference type="AlphaFoldDB" id="Q9FVW1"/>
<dbReference type="CDD" id="cd01098">
    <property type="entry name" value="PAN_AP_plant"/>
    <property type="match status" value="1"/>
</dbReference>
<sequence>MVKYLPDGSERRTGENAGGRAESNGERERERDWWAFVGLHDPDWGETLQRLITSTGFKPKNPAKWNEKDRPGGCVRNTHLNCKTDEFLKLSMLKLPRSGSAISIKGMWFDPCRDYCLKNCKCQAFALPVGNANGLTSRLTVTDKGLLQQFRWNQAAQDWDRLWSMPEEASSQRTQPNGMRKIVGVVVLGTPVLTDKTSF</sequence>
<gene>
    <name evidence="3" type="primary">T15K4.7</name>
</gene>
<feature type="region of interest" description="Disordered" evidence="1">
    <location>
        <begin position="1"/>
        <end position="26"/>
    </location>
</feature>
<accession>Q9FVW1</accession>
<reference evidence="3" key="2">
    <citation type="submission" date="2000-10" db="EMBL/GenBank/DDBJ databases">
        <title>Arabidopsis thaliana chromosome 1 BAC T15K4 genomic sequence.</title>
        <authorList>
            <person name="Lin X."/>
            <person name="Kaul S."/>
            <person name="Town C.D."/>
            <person name="Benito M."/>
            <person name="Creasy T.H."/>
            <person name="Haas B.J."/>
            <person name="Wu D."/>
            <person name="Maiti R."/>
            <person name="Ronning C.M."/>
            <person name="Koo H."/>
            <person name="Fujii C.Y."/>
            <person name="Utterback T.R."/>
            <person name="Barnstead M.E."/>
            <person name="Bowman C.L."/>
            <person name="White O."/>
            <person name="Nierman W.C."/>
            <person name="Fraser C.M."/>
        </authorList>
    </citation>
    <scope>NUCLEOTIDE SEQUENCE</scope>
</reference>
<dbReference type="InterPro" id="IPR003609">
    <property type="entry name" value="Pan_app"/>
</dbReference>
<protein>
    <submittedName>
        <fullName evidence="3">NS1 glycoprotein, putative; 15463-17897</fullName>
    </submittedName>
</protein>
<dbReference type="PANTHER" id="PTHR32444">
    <property type="entry name" value="BULB-TYPE LECTIN DOMAIN-CONTAINING PROTEIN"/>
    <property type="match status" value="1"/>
</dbReference>
<name>Q9FVW1_ARATH</name>
<dbReference type="Pfam" id="PF08276">
    <property type="entry name" value="PAN_2"/>
    <property type="match status" value="1"/>
</dbReference>
<evidence type="ECO:0000256" key="1">
    <source>
        <dbReference type="SAM" id="MobiDB-lite"/>
    </source>
</evidence>
<dbReference type="PANTHER" id="PTHR32444:SF252">
    <property type="entry name" value="S-LOCUS GLYCOPROTEIN FAMILY PROTEIN"/>
    <property type="match status" value="1"/>
</dbReference>
<dbReference type="EMBL" id="AC079286">
    <property type="protein sequence ID" value="AAG12851.1"/>
    <property type="molecule type" value="Genomic_DNA"/>
</dbReference>
<reference key="1">
    <citation type="journal article" date="2000" name="Nature">
        <title>Sequence and analysis of chromosome 1 of the plant Arabidopsis thaliana.</title>
        <authorList>
            <person name="Theologis A."/>
            <person name="Ecker J.R."/>
            <person name="Palm C.J."/>
            <person name="Federspiel N.A."/>
            <person name="Kaul S."/>
            <person name="White O."/>
            <person name="Alonso J."/>
            <person name="Altafi H."/>
            <person name="Araujo R."/>
            <person name="Bowman C.L."/>
            <person name="Brooks S.Y."/>
            <person name="Buehler E."/>
            <person name="Chan A."/>
            <person name="Chao Q."/>
            <person name="Chen H."/>
            <person name="Cheuk R.F."/>
            <person name="Chin C.W."/>
            <person name="Chung M.K."/>
            <person name="Conn L."/>
            <person name="Conway A.B."/>
            <person name="Conway A.R."/>
            <person name="Creasy T.H."/>
            <person name="Dewar K."/>
            <person name="Dunn P."/>
            <person name="Etgu P."/>
            <person name="Feldblyum T.V."/>
            <person name="Feng J."/>
            <person name="Fong B."/>
            <person name="Fujii C.Y."/>
            <person name="Gill J.E."/>
            <person name="Goldsmith A.D."/>
            <person name="Haas B."/>
            <person name="Hansen N.F."/>
            <person name="Hughes B."/>
            <person name="Huizar L."/>
            <person name="Hunter J.L."/>
            <person name="Jenkins J."/>
            <person name="Johnson-Hopson C."/>
            <person name="Khan S."/>
            <person name="Khaykin E."/>
            <person name="Kim C.J."/>
            <person name="Koo H.L."/>
            <person name="Kremenetskaia I."/>
            <person name="Kurtz D.B."/>
            <person name="Kwan A."/>
            <person name="Lam B."/>
            <person name="Langin-Hooper S."/>
            <person name="Lee A."/>
            <person name="Lee J.M."/>
            <person name="Lenz C.A."/>
            <person name="Li J.H."/>
            <person name="Li Y."/>
            <person name="Lin X."/>
            <person name="Liu S.X."/>
            <person name="Liu Z.A."/>
            <person name="Luros J.S."/>
            <person name="Maiti R."/>
            <person name="Marziali A."/>
            <person name="Militscher J."/>
            <person name="Miranda M."/>
            <person name="Nguyen M."/>
            <person name="Nierman W.C."/>
            <person name="Osborne B.I."/>
            <person name="Pai G."/>
            <person name="Peterson J."/>
            <person name="Pham P.K."/>
            <person name="Rizzo M."/>
            <person name="Rooney T."/>
            <person name="Rowley D."/>
            <person name="Sakano H."/>
            <person name="Salzberg S.L."/>
            <person name="Schwartz J.R."/>
            <person name="Shinn P."/>
            <person name="Southwick A.M."/>
            <person name="Sun H."/>
            <person name="Tallon L.J."/>
            <person name="Tambunga G."/>
            <person name="Toriumi M.J."/>
            <person name="Town C.D."/>
            <person name="Utterback T."/>
            <person name="Van Aken S."/>
            <person name="Vaysberg M."/>
            <person name="Vysotskaia V.S."/>
            <person name="Walker M."/>
            <person name="Wu D."/>
            <person name="Yu G."/>
            <person name="Fraser C.M."/>
            <person name="Venter J.C."/>
            <person name="Davis R.W."/>
        </authorList>
    </citation>
    <scope>NUCLEOTIDE SEQUENCE [LARGE SCALE GENOMIC DNA]</scope>
    <source>
        <strain>cv. Columbia</strain>
    </source>
</reference>
<evidence type="ECO:0000313" key="3">
    <source>
        <dbReference type="EMBL" id="AAG12851.1"/>
    </source>
</evidence>
<proteinExistence type="predicted"/>